<accession>A0A9Q1KCU5</accession>
<feature type="region of interest" description="Disordered" evidence="1">
    <location>
        <begin position="152"/>
        <end position="193"/>
    </location>
</feature>
<comment type="caution">
    <text evidence="2">The sequence shown here is derived from an EMBL/GenBank/DDBJ whole genome shotgun (WGS) entry which is preliminary data.</text>
</comment>
<dbReference type="AlphaFoldDB" id="A0A9Q1KCU5"/>
<gene>
    <name evidence="2" type="ORF">Cgig2_028719</name>
</gene>
<dbReference type="Proteomes" id="UP001153076">
    <property type="component" value="Unassembled WGS sequence"/>
</dbReference>
<organism evidence="2 3">
    <name type="scientific">Carnegiea gigantea</name>
    <dbReference type="NCBI Taxonomy" id="171969"/>
    <lineage>
        <taxon>Eukaryota</taxon>
        <taxon>Viridiplantae</taxon>
        <taxon>Streptophyta</taxon>
        <taxon>Embryophyta</taxon>
        <taxon>Tracheophyta</taxon>
        <taxon>Spermatophyta</taxon>
        <taxon>Magnoliopsida</taxon>
        <taxon>eudicotyledons</taxon>
        <taxon>Gunneridae</taxon>
        <taxon>Pentapetalae</taxon>
        <taxon>Caryophyllales</taxon>
        <taxon>Cactineae</taxon>
        <taxon>Cactaceae</taxon>
        <taxon>Cactoideae</taxon>
        <taxon>Echinocereeae</taxon>
        <taxon>Carnegiea</taxon>
    </lineage>
</organism>
<dbReference type="OrthoDB" id="1748430at2759"/>
<dbReference type="EMBL" id="JAKOGI010000187">
    <property type="protein sequence ID" value="KAJ8440590.1"/>
    <property type="molecule type" value="Genomic_DNA"/>
</dbReference>
<sequence length="193" mass="21525">MIHPSDKVRGTPLTVQKTQRFNDFFTTTGSIDANVQGRIFTWKKFLRGQLIYEKLDKVIFREDCAQLFPTYLVTNGPFTCSDHAFILLNNEPAHQPRRVSGITSLQCTLYFESQLTPSSYTKSTKPLFSIITANMKVVATIIPKPISIPTIHSTYNGPKEPQSALDSKRVPIKEVAQGRGGKLKASNHRGQGG</sequence>
<evidence type="ECO:0000313" key="2">
    <source>
        <dbReference type="EMBL" id="KAJ8440590.1"/>
    </source>
</evidence>
<name>A0A9Q1KCU5_9CARY</name>
<keyword evidence="3" id="KW-1185">Reference proteome</keyword>
<proteinExistence type="predicted"/>
<evidence type="ECO:0000256" key="1">
    <source>
        <dbReference type="SAM" id="MobiDB-lite"/>
    </source>
</evidence>
<reference evidence="2" key="1">
    <citation type="submission" date="2022-04" db="EMBL/GenBank/DDBJ databases">
        <title>Carnegiea gigantea Genome sequencing and assembly v2.</title>
        <authorList>
            <person name="Copetti D."/>
            <person name="Sanderson M.J."/>
            <person name="Burquez A."/>
            <person name="Wojciechowski M.F."/>
        </authorList>
    </citation>
    <scope>NUCLEOTIDE SEQUENCE</scope>
    <source>
        <strain evidence="2">SGP5-SGP5p</strain>
        <tissue evidence="2">Aerial part</tissue>
    </source>
</reference>
<dbReference type="PANTHER" id="PTHR33710">
    <property type="entry name" value="BNAC02G09200D PROTEIN"/>
    <property type="match status" value="1"/>
</dbReference>
<dbReference type="PANTHER" id="PTHR33710:SF71">
    <property type="entry name" value="ENDONUCLEASE_EXONUCLEASE_PHOSPHATASE DOMAIN-CONTAINING PROTEIN"/>
    <property type="match status" value="1"/>
</dbReference>
<protein>
    <submittedName>
        <fullName evidence="2">Uncharacterized protein</fullName>
    </submittedName>
</protein>
<evidence type="ECO:0000313" key="3">
    <source>
        <dbReference type="Proteomes" id="UP001153076"/>
    </source>
</evidence>